<dbReference type="EMBL" id="QEAS01000002">
    <property type="protein sequence ID" value="PWG82169.1"/>
    <property type="molecule type" value="Genomic_DNA"/>
</dbReference>
<dbReference type="InterPro" id="IPR013320">
    <property type="entry name" value="ConA-like_dom_sf"/>
</dbReference>
<organism evidence="3 4">
    <name type="scientific">Pararcticibacter amylolyticus</name>
    <dbReference type="NCBI Taxonomy" id="2173175"/>
    <lineage>
        <taxon>Bacteria</taxon>
        <taxon>Pseudomonadati</taxon>
        <taxon>Bacteroidota</taxon>
        <taxon>Sphingobacteriia</taxon>
        <taxon>Sphingobacteriales</taxon>
        <taxon>Sphingobacteriaceae</taxon>
        <taxon>Pararcticibacter</taxon>
    </lineage>
</organism>
<keyword evidence="4" id="KW-1185">Reference proteome</keyword>
<evidence type="ECO:0000256" key="1">
    <source>
        <dbReference type="SAM" id="MobiDB-lite"/>
    </source>
</evidence>
<dbReference type="Pfam" id="PF22352">
    <property type="entry name" value="K319L-like_PKD"/>
    <property type="match status" value="1"/>
</dbReference>
<comment type="caution">
    <text evidence="3">The sequence shown here is derived from an EMBL/GenBank/DDBJ whole genome shotgun (WGS) entry which is preliminary data.</text>
</comment>
<name>A0A2U2PLW3_9SPHI</name>
<evidence type="ECO:0000313" key="3">
    <source>
        <dbReference type="EMBL" id="PWG82169.1"/>
    </source>
</evidence>
<dbReference type="InterPro" id="IPR026341">
    <property type="entry name" value="T9SS_type_B"/>
</dbReference>
<gene>
    <name evidence="3" type="ORF">DDR33_03915</name>
</gene>
<dbReference type="Pfam" id="PF17963">
    <property type="entry name" value="Big_9"/>
    <property type="match status" value="5"/>
</dbReference>
<proteinExistence type="predicted"/>
<dbReference type="Pfam" id="PF13585">
    <property type="entry name" value="CHU_C"/>
    <property type="match status" value="1"/>
</dbReference>
<reference evidence="3 4" key="1">
    <citation type="submission" date="2018-04" db="EMBL/GenBank/DDBJ databases">
        <title>Pedobacter chongqingensis sp. nov., isolated from a rottenly hemp rope.</title>
        <authorList>
            <person name="Cai Y."/>
        </authorList>
    </citation>
    <scope>NUCLEOTIDE SEQUENCE [LARGE SCALE GENOMIC DNA]</scope>
    <source>
        <strain evidence="3 4">FJ4-8</strain>
    </source>
</reference>
<dbReference type="SUPFAM" id="SSF49899">
    <property type="entry name" value="Concanavalin A-like lectins/glucanases"/>
    <property type="match status" value="1"/>
</dbReference>
<keyword evidence="2" id="KW-0732">Signal</keyword>
<dbReference type="OrthoDB" id="5726170at2"/>
<accession>A0A2U2PLW3</accession>
<feature type="chain" id="PRO_5015551569" description="Tandem-95 repeat protein" evidence="2">
    <location>
        <begin position="24"/>
        <end position="1103"/>
    </location>
</feature>
<protein>
    <recommendedName>
        <fullName evidence="5">Tandem-95 repeat protein</fullName>
    </recommendedName>
</protein>
<dbReference type="NCBIfam" id="TIGR04131">
    <property type="entry name" value="Bac_Flav_CTERM"/>
    <property type="match status" value="1"/>
</dbReference>
<evidence type="ECO:0008006" key="5">
    <source>
        <dbReference type="Google" id="ProtNLM"/>
    </source>
</evidence>
<dbReference type="Proteomes" id="UP000245647">
    <property type="component" value="Unassembled WGS sequence"/>
</dbReference>
<feature type="signal peptide" evidence="2">
    <location>
        <begin position="1"/>
        <end position="23"/>
    </location>
</feature>
<dbReference type="Gene3D" id="2.60.40.3440">
    <property type="match status" value="3"/>
</dbReference>
<dbReference type="GO" id="GO:0005975">
    <property type="term" value="P:carbohydrate metabolic process"/>
    <property type="evidence" value="ECO:0007669"/>
    <property type="project" value="UniProtKB-ARBA"/>
</dbReference>
<feature type="compositionally biased region" description="Polar residues" evidence="1">
    <location>
        <begin position="973"/>
        <end position="990"/>
    </location>
</feature>
<evidence type="ECO:0000256" key="2">
    <source>
        <dbReference type="SAM" id="SignalP"/>
    </source>
</evidence>
<dbReference type="AlphaFoldDB" id="A0A2U2PLW3"/>
<dbReference type="NCBIfam" id="NF012211">
    <property type="entry name" value="tand_rpt_95"/>
    <property type="match status" value="4"/>
</dbReference>
<dbReference type="Gene3D" id="2.60.40.2810">
    <property type="match status" value="1"/>
</dbReference>
<dbReference type="GO" id="GO:0004553">
    <property type="term" value="F:hydrolase activity, hydrolyzing O-glycosyl compounds"/>
    <property type="evidence" value="ECO:0007669"/>
    <property type="project" value="UniProtKB-ARBA"/>
</dbReference>
<sequence>MNGHLRYVLILAYCFLISGAAFAQLPYRESFRNSTAPGITFGGAPSAILTAAPGTAPGGGSIDPEGQGYLRLTGNTTYQKGYIISNAEFPARNGLKVIFEYYVYGGTGADGISLFLYDALASPFNIGGFGGSLGYAQITNTSPISPGVSKGYIAVGLDEFGNFSNPTQGRQGGPGFMPGSITLRGRGNGAGLTPDNYPYLTSQQTQSLGFPLVAGGSNRESDSTSAGYRRVYMDLAPNPAGGYNVTVRVMRGGPTPITTTVIDNFYYREAAPANLRYGIASSTGERTNYHEIRNVFIDVYKRDELNKPEVGNDIISVCAGTEAVIDVTANDKATNEGGVINKASIDLDPATAGIQSSYSVSGKGTFSFSSDGNVLFTPEASFTGPVVGYYTVNDSYGVTSDPAVITVTYTPAPAQPDAGPDQLIHTLNATASYIMKGSSPSSGSTGRWSQVSGANTATFSNPAVQNSLVSNLSGGAYTFRWTVTTTAGCELFDDVVLTINHTPVAKNDTTTTALNTFIEIPVWANDTDPDGDNTLDRTSVTIKANPAHGTVLVDPATGLVRYRPSDGFSGYDSFVYTIKDNYGAESTQATVLIAVNVKPAGTPDIGWTITETPVILTVLPNDSGRAGASVIKNTDPANGVITVNPEGTISYTPAAGFSGKDTFTYKLRNKEGLESDPILVTVNVRPVGSPDNRSAYLNTPVSIPVKDNDISKTGTSVVPNTLPLHGSITVNADNTVTYTPASGYSGTDSFTYRLRTADGLESDPITVNLTISGIPPKIDDIIVEVPSDQPSTIQIPVPPGGTIVVTNPPKHGTFDPNTGIYTPNPGYTGPDDFDYVIRDENGNETPGRVIIEVSRPAKIGLAKGLTAMTKNPDGTYNITFVFTVVNYGDHRINQLSLTDDLAGAFPSASVTVRSISASGDLRVNDSYNGITDKELLLPSSYIRERWKETVTLDLIVSIGDKDATFYNTSRVTGTAGNNGSSVSDQSTNGLTPDPVTSGDPSPSELTPVKLVKQPLFIPGGFSPNGDGINDYFIVENASGKQVSLEVYNRWGNRVYRSKNYQNDWNGKCTEGIHYGEDVPVGTYYFVISIQNEEKRVGYVTINR</sequence>
<feature type="region of interest" description="Disordered" evidence="1">
    <location>
        <begin position="973"/>
        <end position="1004"/>
    </location>
</feature>
<evidence type="ECO:0000313" key="4">
    <source>
        <dbReference type="Proteomes" id="UP000245647"/>
    </source>
</evidence>
<dbReference type="RefSeq" id="WP_109414447.1">
    <property type="nucleotide sequence ID" value="NZ_QEAS01000002.1"/>
</dbReference>